<dbReference type="InterPro" id="IPR029064">
    <property type="entry name" value="Ribosomal_eL30-like_sf"/>
</dbReference>
<feature type="domain" description="Ribosomal protein eL8/eL30/eS12/Gadd45" evidence="7">
    <location>
        <begin position="31"/>
        <end position="118"/>
    </location>
</feature>
<evidence type="ECO:0000256" key="6">
    <source>
        <dbReference type="RuleBase" id="RU366039"/>
    </source>
</evidence>
<dbReference type="InterPro" id="IPR050257">
    <property type="entry name" value="eL8/uL1-like"/>
</dbReference>
<comment type="subcellular location">
    <subcellularLocation>
        <location evidence="1 6">Nucleus</location>
        <location evidence="1 6">Nucleolus</location>
    </subcellularLocation>
</comment>
<evidence type="ECO:0000256" key="1">
    <source>
        <dbReference type="ARBA" id="ARBA00004604"/>
    </source>
</evidence>
<dbReference type="Gene3D" id="3.30.1330.30">
    <property type="match status" value="1"/>
</dbReference>
<evidence type="ECO:0000256" key="4">
    <source>
        <dbReference type="ARBA" id="ARBA00023242"/>
    </source>
</evidence>
<keyword evidence="4 6" id="KW-0539">Nucleus</keyword>
<dbReference type="AlphaFoldDB" id="A0AAD6HD81"/>
<dbReference type="Proteomes" id="UP001215712">
    <property type="component" value="Unassembled WGS sequence"/>
</dbReference>
<reference evidence="8" key="2">
    <citation type="submission" date="2023-01" db="EMBL/GenBank/DDBJ databases">
        <authorList>
            <person name="Petersen C."/>
        </authorList>
    </citation>
    <scope>NUCLEOTIDE SEQUENCE</scope>
    <source>
        <strain evidence="8">IBT 17514</strain>
    </source>
</reference>
<dbReference type="PANTHER" id="PTHR23105">
    <property type="entry name" value="RIBOSOMAL PROTEIN L7AE FAMILY MEMBER"/>
    <property type="match status" value="1"/>
</dbReference>
<dbReference type="GO" id="GO:0003723">
    <property type="term" value="F:RNA binding"/>
    <property type="evidence" value="ECO:0007669"/>
    <property type="project" value="UniProtKB-UniRule"/>
</dbReference>
<evidence type="ECO:0000259" key="7">
    <source>
        <dbReference type="Pfam" id="PF01248"/>
    </source>
</evidence>
<keyword evidence="3 6" id="KW-0694">RNA-binding</keyword>
<comment type="similarity">
    <text evidence="2 6">Belongs to the eukaryotic ribosomal protein eL8 family.</text>
</comment>
<evidence type="ECO:0000256" key="5">
    <source>
        <dbReference type="ARBA" id="ARBA00023274"/>
    </source>
</evidence>
<dbReference type="GO" id="GO:0031429">
    <property type="term" value="C:box H/ACA snoRNP complex"/>
    <property type="evidence" value="ECO:0007669"/>
    <property type="project" value="UniProtKB-UniRule"/>
</dbReference>
<evidence type="ECO:0000256" key="3">
    <source>
        <dbReference type="ARBA" id="ARBA00022884"/>
    </source>
</evidence>
<keyword evidence="9" id="KW-1185">Reference proteome</keyword>
<proteinExistence type="inferred from homology"/>
<organism evidence="8 9">
    <name type="scientific">Penicillium malachiteum</name>
    <dbReference type="NCBI Taxonomy" id="1324776"/>
    <lineage>
        <taxon>Eukaryota</taxon>
        <taxon>Fungi</taxon>
        <taxon>Dikarya</taxon>
        <taxon>Ascomycota</taxon>
        <taxon>Pezizomycotina</taxon>
        <taxon>Eurotiomycetes</taxon>
        <taxon>Eurotiomycetidae</taxon>
        <taxon>Eurotiales</taxon>
        <taxon>Aspergillaceae</taxon>
        <taxon>Penicillium</taxon>
    </lineage>
</organism>
<comment type="function">
    <text evidence="6">Common component of the spliceosome and rRNA processing machinery.</text>
</comment>
<protein>
    <recommendedName>
        <fullName evidence="6">H/ACA ribonucleoprotein complex subunit 2</fullName>
    </recommendedName>
    <alternativeName>
        <fullName evidence="6">Nucleolar protein family A member 2</fullName>
    </alternativeName>
</protein>
<dbReference type="SUPFAM" id="SSF55315">
    <property type="entry name" value="L30e-like"/>
    <property type="match status" value="1"/>
</dbReference>
<dbReference type="EMBL" id="JAQJAN010000019">
    <property type="protein sequence ID" value="KAJ5709321.1"/>
    <property type="molecule type" value="Genomic_DNA"/>
</dbReference>
<name>A0AAD6HD81_9EURO</name>
<dbReference type="InterPro" id="IPR018492">
    <property type="entry name" value="Ribosomal_eL8/Nhp2"/>
</dbReference>
<dbReference type="GO" id="GO:0000398">
    <property type="term" value="P:mRNA splicing, via spliceosome"/>
    <property type="evidence" value="ECO:0007669"/>
    <property type="project" value="UniProtKB-UniRule"/>
</dbReference>
<evidence type="ECO:0000313" key="8">
    <source>
        <dbReference type="EMBL" id="KAJ5709321.1"/>
    </source>
</evidence>
<dbReference type="InterPro" id="IPR002415">
    <property type="entry name" value="H/ACA_rnp_Nhp2-like"/>
</dbReference>
<comment type="function">
    <text evidence="6">Required for ribosome biogenesis. Part of a complex which catalyzes pseudouridylation of rRNA. This involves the isomerization of uridine such that the ribose is subsequently attached to C5, instead of the normal N1. Pseudouridine ('psi') residues may serve to stabilize the conformation of rRNAs.</text>
</comment>
<keyword evidence="5 6" id="KW-0687">Ribonucleoprotein</keyword>
<accession>A0AAD6HD81</accession>
<evidence type="ECO:0000256" key="2">
    <source>
        <dbReference type="ARBA" id="ARBA00007337"/>
    </source>
</evidence>
<evidence type="ECO:0000313" key="9">
    <source>
        <dbReference type="Proteomes" id="UP001215712"/>
    </source>
</evidence>
<dbReference type="GO" id="GO:0031120">
    <property type="term" value="P:snRNA pseudouridine synthesis"/>
    <property type="evidence" value="ECO:0007669"/>
    <property type="project" value="UniProtKB-UniRule"/>
</dbReference>
<dbReference type="InterPro" id="IPR004038">
    <property type="entry name" value="Ribosomal_eL8/eL30/eS12/Gad45"/>
</dbReference>
<dbReference type="Pfam" id="PF01248">
    <property type="entry name" value="Ribosomal_L7Ae"/>
    <property type="match status" value="1"/>
</dbReference>
<reference evidence="8" key="1">
    <citation type="journal article" date="2023" name="IMA Fungus">
        <title>Comparative genomic study of the Penicillium genus elucidates a diverse pangenome and 15 lateral gene transfer events.</title>
        <authorList>
            <person name="Petersen C."/>
            <person name="Sorensen T."/>
            <person name="Nielsen M.R."/>
            <person name="Sondergaard T.E."/>
            <person name="Sorensen J.L."/>
            <person name="Fitzpatrick D.A."/>
            <person name="Frisvad J.C."/>
            <person name="Nielsen K.L."/>
        </authorList>
    </citation>
    <scope>NUCLEOTIDE SEQUENCE</scope>
    <source>
        <strain evidence="8">IBT 17514</strain>
    </source>
</reference>
<gene>
    <name evidence="8" type="ORF">N7493_010655</name>
</gene>
<dbReference type="PRINTS" id="PR00881">
    <property type="entry name" value="L7ARS6FAMILY"/>
</dbReference>
<sequence>MARSRELIQIPTSFITEQRAWPIANESLTQELLDLLQQATRLRKVAKGSNEVTKCINRNQAKLVILAADTEPLYLVTHFTRRCEQNDIPYVYVPSKLAMGRACALATHMSAACITDANSDFADWIQEVKVQMESLFL</sequence>
<comment type="caution">
    <text evidence="8">The sequence shown here is derived from an EMBL/GenBank/DDBJ whole genome shotgun (WGS) entry which is preliminary data.</text>
</comment>
<dbReference type="PRINTS" id="PR00883">
    <property type="entry name" value="NUCLEARHMG"/>
</dbReference>